<dbReference type="PANTHER" id="PTHR48050:SF13">
    <property type="entry name" value="STEROL 3-BETA-GLUCOSYLTRANSFERASE UGT80A2"/>
    <property type="match status" value="1"/>
</dbReference>
<dbReference type="PANTHER" id="PTHR48050">
    <property type="entry name" value="STEROL 3-BETA-GLUCOSYLTRANSFERASE"/>
    <property type="match status" value="1"/>
</dbReference>
<dbReference type="SUPFAM" id="SSF53756">
    <property type="entry name" value="UDP-Glycosyltransferase/glycogen phosphorylase"/>
    <property type="match status" value="1"/>
</dbReference>
<dbReference type="InterPro" id="IPR010610">
    <property type="entry name" value="EryCIII-like_C"/>
</dbReference>
<organism evidence="2 3">
    <name type="scientific">Microbacterium panaciterrae</name>
    <dbReference type="NCBI Taxonomy" id="985759"/>
    <lineage>
        <taxon>Bacteria</taxon>
        <taxon>Bacillati</taxon>
        <taxon>Actinomycetota</taxon>
        <taxon>Actinomycetes</taxon>
        <taxon>Micrococcales</taxon>
        <taxon>Microbacteriaceae</taxon>
        <taxon>Microbacterium</taxon>
    </lineage>
</organism>
<dbReference type="EMBL" id="BAABGP010000013">
    <property type="protein sequence ID" value="GAA4484767.1"/>
    <property type="molecule type" value="Genomic_DNA"/>
</dbReference>
<evidence type="ECO:0000313" key="2">
    <source>
        <dbReference type="EMBL" id="GAA4484767.1"/>
    </source>
</evidence>
<dbReference type="InterPro" id="IPR050426">
    <property type="entry name" value="Glycosyltransferase_28"/>
</dbReference>
<dbReference type="Gene3D" id="3.40.50.2000">
    <property type="entry name" value="Glycogen Phosphorylase B"/>
    <property type="match status" value="2"/>
</dbReference>
<name>A0ABP8PD38_9MICO</name>
<dbReference type="InterPro" id="IPR002213">
    <property type="entry name" value="UDP_glucos_trans"/>
</dbReference>
<evidence type="ECO:0000313" key="3">
    <source>
        <dbReference type="Proteomes" id="UP001500731"/>
    </source>
</evidence>
<sequence length="369" mass="38391">MARFAFITVQGGGNLPPQIAVGRALAARGHELHLLGDPRTAAAAAEMGASFTAIDELSFWDPTRPRSVAAAIGEAVRLATDDAARERIRTELIRLRPDVAITDPLVAVGTTAALAAGVPTAVLSHTFPTYWTGVLAHGPVGILAALRGTRLGRVYGAADLRIVTGDRALDPAPATSDWIWTGSCETGVPAQRQDPPRVLVSLSTTSLPGQPEVYRRVIDALGTLPVEAVVTTGGQALPGDLIVPPNVQVHQRLPHEQLLPHLSLVIGHGGYSTTLRALVHGVPLLILPGHPMLDQPMVGKAVVDAGAGLSMKHTASPESIRRAVLRLLGEPGFTTAAQRIGLRLRGIDGAGAAADALQALVAAPGHVRS</sequence>
<keyword evidence="3" id="KW-1185">Reference proteome</keyword>
<dbReference type="RefSeq" id="WP_345186263.1">
    <property type="nucleotide sequence ID" value="NZ_BAABGP010000013.1"/>
</dbReference>
<protein>
    <recommendedName>
        <fullName evidence="1">Erythromycin biosynthesis protein CIII-like C-terminal domain-containing protein</fullName>
    </recommendedName>
</protein>
<feature type="domain" description="Erythromycin biosynthesis protein CIII-like C-terminal" evidence="1">
    <location>
        <begin position="216"/>
        <end position="340"/>
    </location>
</feature>
<accession>A0ABP8PD38</accession>
<dbReference type="Pfam" id="PF06722">
    <property type="entry name" value="EryCIII-like_C"/>
    <property type="match status" value="1"/>
</dbReference>
<proteinExistence type="predicted"/>
<comment type="caution">
    <text evidence="2">The sequence shown here is derived from an EMBL/GenBank/DDBJ whole genome shotgun (WGS) entry which is preliminary data.</text>
</comment>
<dbReference type="Proteomes" id="UP001500731">
    <property type="component" value="Unassembled WGS sequence"/>
</dbReference>
<gene>
    <name evidence="2" type="ORF">GCM10023171_18090</name>
</gene>
<evidence type="ECO:0000259" key="1">
    <source>
        <dbReference type="Pfam" id="PF06722"/>
    </source>
</evidence>
<dbReference type="CDD" id="cd03784">
    <property type="entry name" value="GT1_Gtf-like"/>
    <property type="match status" value="1"/>
</dbReference>
<reference evidence="3" key="1">
    <citation type="journal article" date="2019" name="Int. J. Syst. Evol. Microbiol.">
        <title>The Global Catalogue of Microorganisms (GCM) 10K type strain sequencing project: providing services to taxonomists for standard genome sequencing and annotation.</title>
        <authorList>
            <consortium name="The Broad Institute Genomics Platform"/>
            <consortium name="The Broad Institute Genome Sequencing Center for Infectious Disease"/>
            <person name="Wu L."/>
            <person name="Ma J."/>
        </authorList>
    </citation>
    <scope>NUCLEOTIDE SEQUENCE [LARGE SCALE GENOMIC DNA]</scope>
    <source>
        <strain evidence="3">JCM 17839</strain>
    </source>
</reference>